<protein>
    <submittedName>
        <fullName evidence="1">Uncharacterized protein</fullName>
    </submittedName>
</protein>
<sequence>MKKLTLPVILAIIIILLVASRVVNQNNKTIEPLPMENNETVTTKTPPTYDIRALAQTILLNIEFKKMENILPYVGQNGVHFKLYYTPNSENETTLNINDFQNFFTDTKIYTWGIPPSGIPIGATKANIYKTIFDKTYSKAPNVGVNEPVLEPGSSSNIEQLTNELYSGKNIMYVEYYYPPIEEGGLDWSALSLVFEQVNGKINLIGIFNNTWTP</sequence>
<comment type="caution">
    <text evidence="1">The sequence shown here is derived from an EMBL/GenBank/DDBJ whole genome shotgun (WGS) entry which is preliminary data.</text>
</comment>
<proteinExistence type="predicted"/>
<reference evidence="1 2" key="1">
    <citation type="journal article" date="2016" name="Nat. Commun.">
        <title>Thousands of microbial genomes shed light on interconnected biogeochemical processes in an aquifer system.</title>
        <authorList>
            <person name="Anantharaman K."/>
            <person name="Brown C.T."/>
            <person name="Hug L.A."/>
            <person name="Sharon I."/>
            <person name="Castelle C.J."/>
            <person name="Probst A.J."/>
            <person name="Thomas B.C."/>
            <person name="Singh A."/>
            <person name="Wilkins M.J."/>
            <person name="Karaoz U."/>
            <person name="Brodie E.L."/>
            <person name="Williams K.H."/>
            <person name="Hubbard S.S."/>
            <person name="Banfield J.F."/>
        </authorList>
    </citation>
    <scope>NUCLEOTIDE SEQUENCE [LARGE SCALE GENOMIC DNA]</scope>
</reference>
<organism evidence="1 2">
    <name type="scientific">candidate division WWE3 bacterium RBG_19FT_COMBO_34_6</name>
    <dbReference type="NCBI Taxonomy" id="1802612"/>
    <lineage>
        <taxon>Bacteria</taxon>
        <taxon>Katanobacteria</taxon>
    </lineage>
</organism>
<gene>
    <name evidence="1" type="ORF">A2V49_00885</name>
</gene>
<dbReference type="AlphaFoldDB" id="A0A1F4UKA7"/>
<dbReference type="Proteomes" id="UP000178615">
    <property type="component" value="Unassembled WGS sequence"/>
</dbReference>
<accession>A0A1F4UKA7</accession>
<evidence type="ECO:0000313" key="1">
    <source>
        <dbReference type="EMBL" id="OGC45346.1"/>
    </source>
</evidence>
<evidence type="ECO:0000313" key="2">
    <source>
        <dbReference type="Proteomes" id="UP000178615"/>
    </source>
</evidence>
<name>A0A1F4UKA7_UNCKA</name>
<dbReference type="EMBL" id="MEUV01000042">
    <property type="protein sequence ID" value="OGC45346.1"/>
    <property type="molecule type" value="Genomic_DNA"/>
</dbReference>